<evidence type="ECO:0000313" key="2">
    <source>
        <dbReference type="EMBL" id="CAE0682319.1"/>
    </source>
</evidence>
<feature type="region of interest" description="Disordered" evidence="1">
    <location>
        <begin position="1"/>
        <end position="100"/>
    </location>
</feature>
<feature type="compositionally biased region" description="Basic and acidic residues" evidence="1">
    <location>
        <begin position="80"/>
        <end position="100"/>
    </location>
</feature>
<feature type="compositionally biased region" description="Polar residues" evidence="1">
    <location>
        <begin position="44"/>
        <end position="71"/>
    </location>
</feature>
<dbReference type="AlphaFoldDB" id="A0A7S3ZG52"/>
<reference evidence="2" key="1">
    <citation type="submission" date="2021-01" db="EMBL/GenBank/DDBJ databases">
        <authorList>
            <person name="Corre E."/>
            <person name="Pelletier E."/>
            <person name="Niang G."/>
            <person name="Scheremetjew M."/>
            <person name="Finn R."/>
            <person name="Kale V."/>
            <person name="Holt S."/>
            <person name="Cochrane G."/>
            <person name="Meng A."/>
            <person name="Brown T."/>
            <person name="Cohen L."/>
        </authorList>
    </citation>
    <scope>NUCLEOTIDE SEQUENCE</scope>
    <source>
        <strain evidence="2">CCCM811</strain>
    </source>
</reference>
<organism evidence="2">
    <name type="scientific">Lotharella globosa</name>
    <dbReference type="NCBI Taxonomy" id="91324"/>
    <lineage>
        <taxon>Eukaryota</taxon>
        <taxon>Sar</taxon>
        <taxon>Rhizaria</taxon>
        <taxon>Cercozoa</taxon>
        <taxon>Chlorarachniophyceae</taxon>
        <taxon>Lotharella</taxon>
    </lineage>
</organism>
<accession>A0A7S3ZG52</accession>
<feature type="compositionally biased region" description="Polar residues" evidence="1">
    <location>
        <begin position="1"/>
        <end position="12"/>
    </location>
</feature>
<gene>
    <name evidence="2" type="ORF">LGLO00237_LOCUS34107</name>
</gene>
<sequence length="100" mass="10482">MSSPGVGSTGNRTPRRGLKNSVDESFHHIHDSKGAGSSGHRTPVESSTGNRTPISSSIQNRTPVGSTTGSAPSRRAAKHFVAESSRHTCDSKVDSDVDPK</sequence>
<name>A0A7S3ZG52_9EUKA</name>
<dbReference type="EMBL" id="HBIV01049153">
    <property type="protein sequence ID" value="CAE0682319.1"/>
    <property type="molecule type" value="Transcribed_RNA"/>
</dbReference>
<evidence type="ECO:0000256" key="1">
    <source>
        <dbReference type="SAM" id="MobiDB-lite"/>
    </source>
</evidence>
<feature type="compositionally biased region" description="Basic and acidic residues" evidence="1">
    <location>
        <begin position="21"/>
        <end position="33"/>
    </location>
</feature>
<protein>
    <submittedName>
        <fullName evidence="2">Uncharacterized protein</fullName>
    </submittedName>
</protein>
<proteinExistence type="predicted"/>